<evidence type="ECO:0000313" key="2">
    <source>
        <dbReference type="Proteomes" id="UP000001208"/>
    </source>
</evidence>
<dbReference type="RefSeq" id="WP_012500911.1">
    <property type="nucleotide sequence ID" value="NC_011026.1"/>
</dbReference>
<dbReference type="EMBL" id="CP001100">
    <property type="protein sequence ID" value="ACF14829.1"/>
    <property type="molecule type" value="Genomic_DNA"/>
</dbReference>
<dbReference type="Proteomes" id="UP000001208">
    <property type="component" value="Chromosome"/>
</dbReference>
<dbReference type="SUPFAM" id="SSF55961">
    <property type="entry name" value="Bet v1-like"/>
    <property type="match status" value="1"/>
</dbReference>
<evidence type="ECO:0000313" key="1">
    <source>
        <dbReference type="EMBL" id="ACF14829.1"/>
    </source>
</evidence>
<dbReference type="KEGG" id="cts:Ctha_2379"/>
<keyword evidence="2" id="KW-1185">Reference proteome</keyword>
<sequence length="180" mass="20505">MSFQLDADVRTIFEIPIGKERLVQFLSDPRNYELYMPAVESLNLVKQLNNGKLLYEWNLKIEMPLLQPIDLLIPTEFSRHDAPKAATVIIYESSDESANNRMLCRLELEETGEERTDITMDLQLVLQRGDLESINPIVALVGKAFLEEQMRIKMKDIAIGFLRYGVEAICDMDVAAAQVA</sequence>
<dbReference type="STRING" id="517418.Ctha_2379"/>
<accession>B3QX19</accession>
<protein>
    <recommendedName>
        <fullName evidence="3">Cyclase/dehydrase</fullName>
    </recommendedName>
</protein>
<evidence type="ECO:0008006" key="3">
    <source>
        <dbReference type="Google" id="ProtNLM"/>
    </source>
</evidence>
<dbReference type="InterPro" id="IPR023393">
    <property type="entry name" value="START-like_dom_sf"/>
</dbReference>
<dbReference type="Gene3D" id="3.30.530.20">
    <property type="match status" value="1"/>
</dbReference>
<name>B3QX19_CHLT3</name>
<dbReference type="eggNOG" id="ENOG50343PV">
    <property type="taxonomic scope" value="Bacteria"/>
</dbReference>
<reference evidence="1 2" key="1">
    <citation type="submission" date="2008-06" db="EMBL/GenBank/DDBJ databases">
        <title>Complete sequence of Chloroherpeton thalassium ATCC 35110.</title>
        <authorList>
            <consortium name="US DOE Joint Genome Institute"/>
            <person name="Lucas S."/>
            <person name="Copeland A."/>
            <person name="Lapidus A."/>
            <person name="Glavina del Rio T."/>
            <person name="Dalin E."/>
            <person name="Tice H."/>
            <person name="Bruce D."/>
            <person name="Goodwin L."/>
            <person name="Pitluck S."/>
            <person name="Schmutz J."/>
            <person name="Larimer F."/>
            <person name="Land M."/>
            <person name="Hauser L."/>
            <person name="Kyrpides N."/>
            <person name="Mikhailova N."/>
            <person name="Liu Z."/>
            <person name="Li T."/>
            <person name="Zhao F."/>
            <person name="Overmann J."/>
            <person name="Bryant D.A."/>
            <person name="Richardson P."/>
        </authorList>
    </citation>
    <scope>NUCLEOTIDE SEQUENCE [LARGE SCALE GENOMIC DNA]</scope>
    <source>
        <strain evidence="2">ATCC 35110 / GB-78</strain>
    </source>
</reference>
<dbReference type="HOGENOM" id="CLU_1493671_0_0_10"/>
<proteinExistence type="predicted"/>
<organism evidence="1 2">
    <name type="scientific">Chloroherpeton thalassium (strain ATCC 35110 / GB-78)</name>
    <dbReference type="NCBI Taxonomy" id="517418"/>
    <lineage>
        <taxon>Bacteria</taxon>
        <taxon>Pseudomonadati</taxon>
        <taxon>Chlorobiota</taxon>
        <taxon>Chlorobiia</taxon>
        <taxon>Chlorobiales</taxon>
        <taxon>Chloroherpetonaceae</taxon>
        <taxon>Chloroherpeton</taxon>
    </lineage>
</organism>
<dbReference type="AlphaFoldDB" id="B3QX19"/>
<gene>
    <name evidence="1" type="ordered locus">Ctha_2379</name>
</gene>